<keyword evidence="3 7" id="KW-0479">Metal-binding</keyword>
<evidence type="ECO:0000256" key="4">
    <source>
        <dbReference type="ARBA" id="ARBA00023002"/>
    </source>
</evidence>
<evidence type="ECO:0000256" key="6">
    <source>
        <dbReference type="ARBA" id="ARBA00023033"/>
    </source>
</evidence>
<accession>A0A370BKP7</accession>
<dbReference type="InterPro" id="IPR036396">
    <property type="entry name" value="Cyt_P450_sf"/>
</dbReference>
<reference evidence="10 11" key="1">
    <citation type="submission" date="2018-07" db="EMBL/GenBank/DDBJ databases">
        <title>Section-level genome sequencing of Aspergillus section Nigri to investigate inter- and intra-species variation.</title>
        <authorList>
            <consortium name="DOE Joint Genome Institute"/>
            <person name="Vesth T.C."/>
            <person name="Nybo J.L."/>
            <person name="Theobald S."/>
            <person name="Frisvad J.C."/>
            <person name="Larsen T.O."/>
            <person name="Nielsen K.F."/>
            <person name="Hoof J.B."/>
            <person name="Brandl J."/>
            <person name="Salamov A."/>
            <person name="Riley R."/>
            <person name="Gladden J.M."/>
            <person name="Phatale P."/>
            <person name="Nielsen M.T."/>
            <person name="Lyhne E.K."/>
            <person name="Kogle M.E."/>
            <person name="Strasser K."/>
            <person name="McDonnell E."/>
            <person name="Barry K."/>
            <person name="Clum A."/>
            <person name="Chen C."/>
            <person name="Nolan M."/>
            <person name="Sandor L."/>
            <person name="Kuo A."/>
            <person name="Lipzen A."/>
            <person name="Hainaut M."/>
            <person name="Drula E."/>
            <person name="Tsang A."/>
            <person name="Magnuson J.K."/>
            <person name="Henrissat B."/>
            <person name="Wiebenga A."/>
            <person name="Simmons B.A."/>
            <person name="Makela M.R."/>
            <person name="De vries R.P."/>
            <person name="Grigoriev I.V."/>
            <person name="Mortensen U.H."/>
            <person name="Baker S.E."/>
            <person name="Andersen M.R."/>
        </authorList>
    </citation>
    <scope>NUCLEOTIDE SEQUENCE [LARGE SCALE GENOMIC DNA]</scope>
    <source>
        <strain evidence="10 11">ATCC 13496</strain>
    </source>
</reference>
<dbReference type="SUPFAM" id="SSF48264">
    <property type="entry name" value="Cytochrome P450"/>
    <property type="match status" value="1"/>
</dbReference>
<keyword evidence="7 8" id="KW-0349">Heme</keyword>
<evidence type="ECO:0000256" key="1">
    <source>
        <dbReference type="ARBA" id="ARBA00001971"/>
    </source>
</evidence>
<evidence type="ECO:0000256" key="2">
    <source>
        <dbReference type="ARBA" id="ARBA00010617"/>
    </source>
</evidence>
<dbReference type="PRINTS" id="PR00465">
    <property type="entry name" value="EP450IV"/>
</dbReference>
<dbReference type="Pfam" id="PF00067">
    <property type="entry name" value="p450"/>
    <property type="match status" value="1"/>
</dbReference>
<dbReference type="Gene3D" id="1.10.630.10">
    <property type="entry name" value="Cytochrome P450"/>
    <property type="match status" value="1"/>
</dbReference>
<dbReference type="InterPro" id="IPR017972">
    <property type="entry name" value="Cyt_P450_CS"/>
</dbReference>
<dbReference type="GO" id="GO:0016705">
    <property type="term" value="F:oxidoreductase activity, acting on paired donors, with incorporation or reduction of molecular oxygen"/>
    <property type="evidence" value="ECO:0007669"/>
    <property type="project" value="InterPro"/>
</dbReference>
<dbReference type="VEuPathDB" id="FungiDB:M747DRAFT_358960"/>
<evidence type="ECO:0000313" key="11">
    <source>
        <dbReference type="Proteomes" id="UP000253845"/>
    </source>
</evidence>
<organism evidence="10 11">
    <name type="scientific">Aspergillus niger ATCC 13496</name>
    <dbReference type="NCBI Taxonomy" id="1353008"/>
    <lineage>
        <taxon>Eukaryota</taxon>
        <taxon>Fungi</taxon>
        <taxon>Dikarya</taxon>
        <taxon>Ascomycota</taxon>
        <taxon>Pezizomycotina</taxon>
        <taxon>Eurotiomycetes</taxon>
        <taxon>Eurotiomycetidae</taxon>
        <taxon>Eurotiales</taxon>
        <taxon>Aspergillaceae</taxon>
        <taxon>Aspergillus</taxon>
        <taxon>Aspergillus subgen. Circumdati</taxon>
    </lineage>
</organism>
<evidence type="ECO:0000256" key="9">
    <source>
        <dbReference type="SAM" id="Phobius"/>
    </source>
</evidence>
<dbReference type="InterPro" id="IPR050121">
    <property type="entry name" value="Cytochrome_P450_monoxygenase"/>
</dbReference>
<dbReference type="GO" id="GO:0005506">
    <property type="term" value="F:iron ion binding"/>
    <property type="evidence" value="ECO:0007669"/>
    <property type="project" value="InterPro"/>
</dbReference>
<keyword evidence="4 8" id="KW-0560">Oxidoreductase</keyword>
<dbReference type="EMBL" id="KZ851941">
    <property type="protein sequence ID" value="RDH16163.1"/>
    <property type="molecule type" value="Genomic_DNA"/>
</dbReference>
<comment type="similarity">
    <text evidence="2 8">Belongs to the cytochrome P450 family.</text>
</comment>
<keyword evidence="9" id="KW-1133">Transmembrane helix</keyword>
<evidence type="ECO:0000256" key="8">
    <source>
        <dbReference type="RuleBase" id="RU000461"/>
    </source>
</evidence>
<comment type="cofactor">
    <cofactor evidence="1 7">
        <name>heme</name>
        <dbReference type="ChEBI" id="CHEBI:30413"/>
    </cofactor>
</comment>
<feature type="transmembrane region" description="Helical" evidence="9">
    <location>
        <begin position="12"/>
        <end position="37"/>
    </location>
</feature>
<evidence type="ECO:0000256" key="5">
    <source>
        <dbReference type="ARBA" id="ARBA00023004"/>
    </source>
</evidence>
<keyword evidence="6 8" id="KW-0503">Monooxygenase</keyword>
<dbReference type="Proteomes" id="UP000253845">
    <property type="component" value="Unassembled WGS sequence"/>
</dbReference>
<dbReference type="AlphaFoldDB" id="A0A370BKP7"/>
<evidence type="ECO:0000256" key="3">
    <source>
        <dbReference type="ARBA" id="ARBA00022723"/>
    </source>
</evidence>
<dbReference type="PRINTS" id="PR00385">
    <property type="entry name" value="P450"/>
</dbReference>
<protein>
    <submittedName>
        <fullName evidence="10">Cytochrome P450</fullName>
    </submittedName>
</protein>
<dbReference type="GO" id="GO:0004497">
    <property type="term" value="F:monooxygenase activity"/>
    <property type="evidence" value="ECO:0007669"/>
    <property type="project" value="UniProtKB-KW"/>
</dbReference>
<dbReference type="GO" id="GO:0020037">
    <property type="term" value="F:heme binding"/>
    <property type="evidence" value="ECO:0007669"/>
    <property type="project" value="InterPro"/>
</dbReference>
<evidence type="ECO:0000256" key="7">
    <source>
        <dbReference type="PIRSR" id="PIRSR602403-1"/>
    </source>
</evidence>
<keyword evidence="9" id="KW-0472">Membrane</keyword>
<dbReference type="PANTHER" id="PTHR24305:SF235">
    <property type="entry name" value="CYTOCHROME P450 MONOOXYGENASE APDB-RELATED"/>
    <property type="match status" value="1"/>
</dbReference>
<name>A0A370BKP7_ASPNG</name>
<proteinExistence type="inferred from homology"/>
<dbReference type="GO" id="GO:0044550">
    <property type="term" value="P:secondary metabolite biosynthetic process"/>
    <property type="evidence" value="ECO:0007669"/>
    <property type="project" value="UniProtKB-ARBA"/>
</dbReference>
<keyword evidence="9" id="KW-0812">Transmembrane</keyword>
<dbReference type="InterPro" id="IPR002403">
    <property type="entry name" value="Cyt_P450_E_grp-IV"/>
</dbReference>
<keyword evidence="5 7" id="KW-0408">Iron</keyword>
<gene>
    <name evidence="10" type="ORF">M747DRAFT_358960</name>
</gene>
<dbReference type="PROSITE" id="PS00086">
    <property type="entry name" value="CYTOCHROME_P450"/>
    <property type="match status" value="1"/>
</dbReference>
<dbReference type="PANTHER" id="PTHR24305">
    <property type="entry name" value="CYTOCHROME P450"/>
    <property type="match status" value="1"/>
</dbReference>
<evidence type="ECO:0000313" key="10">
    <source>
        <dbReference type="EMBL" id="RDH16163.1"/>
    </source>
</evidence>
<sequence>MAKQAPEEYNQVGVLGATLTIIGAGSGTTEYLLAFLLRSIRLRNELRLAISEGRLPQLPEWAEVSKLQYLGTIVREGLRLHTPVQSTMNRVIGPGGLDLCSRWIHAGTTVGCFLQAFHLNKDVYGTDAREFGPKRWVEVLEEHVKSMERGGFWFGSGKHVCLGQHVARMGITKLVASIFMRLENALFMMIGPKKVPEVSPGASLQMSPSPPNALS</sequence>
<dbReference type="InterPro" id="IPR001128">
    <property type="entry name" value="Cyt_P450"/>
</dbReference>
<feature type="binding site" description="axial binding residue" evidence="7">
    <location>
        <position position="161"/>
    </location>
    <ligand>
        <name>heme</name>
        <dbReference type="ChEBI" id="CHEBI:30413"/>
    </ligand>
    <ligandPart>
        <name>Fe</name>
        <dbReference type="ChEBI" id="CHEBI:18248"/>
    </ligandPart>
</feature>